<evidence type="ECO:0000313" key="3">
    <source>
        <dbReference type="Proteomes" id="UP000295735"/>
    </source>
</evidence>
<evidence type="ECO:0000313" key="4">
    <source>
        <dbReference type="Proteomes" id="UP001057381"/>
    </source>
</evidence>
<name>A0A9Q9BRJ2_9STAP</name>
<keyword evidence="3" id="KW-1185">Reference proteome</keyword>
<reference evidence="1 3" key="1">
    <citation type="submission" date="2019-09" db="EMBL/GenBank/DDBJ databases">
        <authorList>
            <person name="Mazhar S."/>
            <person name="Altermann E."/>
            <person name="Hill C."/>
            <person name="Mcauliffe O."/>
        </authorList>
    </citation>
    <scope>NUCLEOTIDE SEQUENCE [LARGE SCALE GENOMIC DNA]</scope>
    <source>
        <strain evidence="1 3">ATCC 51831</strain>
    </source>
</reference>
<dbReference type="RefSeq" id="WP_149458761.1">
    <property type="nucleotide sequence ID" value="NZ_CP073809.1"/>
</dbReference>
<sequence>MKTLQMVFTTDFGKSYQFNIAHPKEQLTAADVRNVMQSIVTGNYFETTNGRPVAVKEAKLVERIETPLFKL</sequence>
<dbReference type="InterPro" id="IPR021321">
    <property type="entry name" value="DUF2922"/>
</dbReference>
<dbReference type="EMBL" id="SCWC02000002">
    <property type="protein sequence ID" value="KAA1040298.1"/>
    <property type="molecule type" value="Genomic_DNA"/>
</dbReference>
<evidence type="ECO:0000313" key="2">
    <source>
        <dbReference type="EMBL" id="UTH12759.1"/>
    </source>
</evidence>
<dbReference type="EMBL" id="CP073809">
    <property type="protein sequence ID" value="UTH12759.1"/>
    <property type="molecule type" value="Genomic_DNA"/>
</dbReference>
<dbReference type="OrthoDB" id="2454247at2"/>
<accession>A0A9Q9BRJ2</accession>
<dbReference type="KEGG" id="mequ:KFV11_05575"/>
<dbReference type="AlphaFoldDB" id="A0A9Q9BRJ2"/>
<evidence type="ECO:0000313" key="1">
    <source>
        <dbReference type="EMBL" id="KAA1040298.1"/>
    </source>
</evidence>
<dbReference type="Proteomes" id="UP001057381">
    <property type="component" value="Chromosome"/>
</dbReference>
<proteinExistence type="predicted"/>
<dbReference type="Proteomes" id="UP000295735">
    <property type="component" value="Unassembled WGS sequence"/>
</dbReference>
<reference evidence="2" key="2">
    <citation type="submission" date="2021-04" db="EMBL/GenBank/DDBJ databases">
        <title>Complete Genome Sequences of Macrococcus spp. from dog and cattle.</title>
        <authorList>
            <person name="Schwendener S."/>
            <person name="Perreten V."/>
        </authorList>
    </citation>
    <scope>NUCLEOTIDE SEQUENCE</scope>
    <source>
        <strain evidence="2">Epi0143-OL</strain>
    </source>
</reference>
<protein>
    <submittedName>
        <fullName evidence="2">DUF2922 domain-containing protein</fullName>
    </submittedName>
</protein>
<organism evidence="2 4">
    <name type="scientific">Macrococcus equipercicus</name>
    <dbReference type="NCBI Taxonomy" id="69967"/>
    <lineage>
        <taxon>Bacteria</taxon>
        <taxon>Bacillati</taxon>
        <taxon>Bacillota</taxon>
        <taxon>Bacilli</taxon>
        <taxon>Bacillales</taxon>
        <taxon>Staphylococcaceae</taxon>
        <taxon>Macrococcus</taxon>
    </lineage>
</organism>
<dbReference type="Pfam" id="PF11148">
    <property type="entry name" value="DUF2922"/>
    <property type="match status" value="1"/>
</dbReference>
<gene>
    <name evidence="1" type="ORF">ERX35_004715</name>
    <name evidence="2" type="ORF">KFV11_05575</name>
</gene>